<gene>
    <name evidence="1" type="ORF">GCM10008938_02280</name>
</gene>
<evidence type="ECO:0000313" key="2">
    <source>
        <dbReference type="Proteomes" id="UP000632222"/>
    </source>
</evidence>
<accession>A0ABQ2CTK8</accession>
<dbReference type="Proteomes" id="UP000632222">
    <property type="component" value="Unassembled WGS sequence"/>
</dbReference>
<organism evidence="1 2">
    <name type="scientific">Deinococcus roseus</name>
    <dbReference type="NCBI Taxonomy" id="392414"/>
    <lineage>
        <taxon>Bacteria</taxon>
        <taxon>Thermotogati</taxon>
        <taxon>Deinococcota</taxon>
        <taxon>Deinococci</taxon>
        <taxon>Deinococcales</taxon>
        <taxon>Deinococcaceae</taxon>
        <taxon>Deinococcus</taxon>
    </lineage>
</organism>
<dbReference type="RefSeq" id="WP_188998539.1">
    <property type="nucleotide sequence ID" value="NZ_BMOD01000001.1"/>
</dbReference>
<name>A0ABQ2CTK8_9DEIO</name>
<evidence type="ECO:0008006" key="3">
    <source>
        <dbReference type="Google" id="ProtNLM"/>
    </source>
</evidence>
<keyword evidence="2" id="KW-1185">Reference proteome</keyword>
<sequence length="187" mass="21390">MTIARVPSTYVTSLPRTPNLKAVRYEENVYTLSDDWFIREDIVVGRHSMEYVLVSRYGIFALLPQKRSGVVHQQGDQIFVNNDRQSHAIQNAWHATQALEQAVGTKVYPVLVYRELSPKSQETAAVAGRRGYTAEAAEQPEQTHWKVQGTLLTSWEHLTETLGTFSHKVFSWTEASQFARQIRRLSQ</sequence>
<evidence type="ECO:0000313" key="1">
    <source>
        <dbReference type="EMBL" id="GGJ19710.1"/>
    </source>
</evidence>
<dbReference type="EMBL" id="BMOD01000001">
    <property type="protein sequence ID" value="GGJ19710.1"/>
    <property type="molecule type" value="Genomic_DNA"/>
</dbReference>
<protein>
    <recommendedName>
        <fullName evidence="3">NERD domain-containing protein</fullName>
    </recommendedName>
</protein>
<reference evidence="2" key="1">
    <citation type="journal article" date="2019" name="Int. J. Syst. Evol. Microbiol.">
        <title>The Global Catalogue of Microorganisms (GCM) 10K type strain sequencing project: providing services to taxonomists for standard genome sequencing and annotation.</title>
        <authorList>
            <consortium name="The Broad Institute Genomics Platform"/>
            <consortium name="The Broad Institute Genome Sequencing Center for Infectious Disease"/>
            <person name="Wu L."/>
            <person name="Ma J."/>
        </authorList>
    </citation>
    <scope>NUCLEOTIDE SEQUENCE [LARGE SCALE GENOMIC DNA]</scope>
    <source>
        <strain evidence="2">JCM 14370</strain>
    </source>
</reference>
<comment type="caution">
    <text evidence="1">The sequence shown here is derived from an EMBL/GenBank/DDBJ whole genome shotgun (WGS) entry which is preliminary data.</text>
</comment>
<proteinExistence type="predicted"/>